<organism evidence="5 6">
    <name type="scientific">Rhizobium subbaraonis</name>
    <dbReference type="NCBI Taxonomy" id="908946"/>
    <lineage>
        <taxon>Bacteria</taxon>
        <taxon>Pseudomonadati</taxon>
        <taxon>Pseudomonadota</taxon>
        <taxon>Alphaproteobacteria</taxon>
        <taxon>Hyphomicrobiales</taxon>
        <taxon>Rhizobiaceae</taxon>
        <taxon>Rhizobium/Agrobacterium group</taxon>
        <taxon>Rhizobium</taxon>
    </lineage>
</organism>
<dbReference type="GO" id="GO:0003677">
    <property type="term" value="F:DNA binding"/>
    <property type="evidence" value="ECO:0007669"/>
    <property type="project" value="UniProtKB-KW"/>
</dbReference>
<accession>A0A285U237</accession>
<dbReference type="InterPro" id="IPR041920">
    <property type="entry name" value="ROS/MUCR_sf"/>
</dbReference>
<keyword evidence="2" id="KW-0805">Transcription regulation</keyword>
<dbReference type="EMBL" id="OBQD01000001">
    <property type="protein sequence ID" value="SOC35498.1"/>
    <property type="molecule type" value="Genomic_DNA"/>
</dbReference>
<evidence type="ECO:0000313" key="5">
    <source>
        <dbReference type="EMBL" id="SOC35498.1"/>
    </source>
</evidence>
<sequence length="145" mass="16123">MTEISDGNGSNLLVELTADIVAAYVSNHVVPVSELSTLIADVHTALNNTSQPVVVAEVPVPAEKPKPPVPIRKSVQNDFIICLEDGQKFKSLKRHLMTHYGMTPEEYREKWDLPADYPMVAPAYAEARSRLAKEMGLGQRRKARR</sequence>
<evidence type="ECO:0000256" key="4">
    <source>
        <dbReference type="ARBA" id="ARBA00023163"/>
    </source>
</evidence>
<protein>
    <submittedName>
        <fullName evidence="5">MucR family transcriptional regulator</fullName>
    </submittedName>
</protein>
<keyword evidence="3" id="KW-0238">DNA-binding</keyword>
<dbReference type="GO" id="GO:0006355">
    <property type="term" value="P:regulation of DNA-templated transcription"/>
    <property type="evidence" value="ECO:0007669"/>
    <property type="project" value="InterPro"/>
</dbReference>
<dbReference type="Pfam" id="PF05443">
    <property type="entry name" value="ROS_MUCR"/>
    <property type="match status" value="1"/>
</dbReference>
<evidence type="ECO:0000313" key="6">
    <source>
        <dbReference type="Proteomes" id="UP000219167"/>
    </source>
</evidence>
<keyword evidence="4" id="KW-0804">Transcription</keyword>
<proteinExistence type="inferred from homology"/>
<dbReference type="Gene3D" id="1.10.10.1550">
    <property type="entry name" value="ROS/MUCR transcriptional regulator protein"/>
    <property type="match status" value="1"/>
</dbReference>
<evidence type="ECO:0000256" key="1">
    <source>
        <dbReference type="ARBA" id="ARBA00007031"/>
    </source>
</evidence>
<name>A0A285U237_9HYPH</name>
<gene>
    <name evidence="5" type="ORF">SAMN05892877_101386</name>
</gene>
<dbReference type="OrthoDB" id="9809693at2"/>
<evidence type="ECO:0000256" key="2">
    <source>
        <dbReference type="ARBA" id="ARBA00023015"/>
    </source>
</evidence>
<comment type="similarity">
    <text evidence="1">Belongs to the ros/MucR family.</text>
</comment>
<dbReference type="GO" id="GO:0008270">
    <property type="term" value="F:zinc ion binding"/>
    <property type="evidence" value="ECO:0007669"/>
    <property type="project" value="InterPro"/>
</dbReference>
<dbReference type="InterPro" id="IPR008807">
    <property type="entry name" value="ROS_MUCR"/>
</dbReference>
<keyword evidence="6" id="KW-1185">Reference proteome</keyword>
<dbReference type="Proteomes" id="UP000219167">
    <property type="component" value="Unassembled WGS sequence"/>
</dbReference>
<dbReference type="AlphaFoldDB" id="A0A285U237"/>
<evidence type="ECO:0000256" key="3">
    <source>
        <dbReference type="ARBA" id="ARBA00023125"/>
    </source>
</evidence>
<reference evidence="5 6" key="1">
    <citation type="submission" date="2017-08" db="EMBL/GenBank/DDBJ databases">
        <authorList>
            <person name="de Groot N.N."/>
        </authorList>
    </citation>
    <scope>NUCLEOTIDE SEQUENCE [LARGE SCALE GENOMIC DNA]</scope>
    <source>
        <strain evidence="5 6">JC85</strain>
    </source>
</reference>
<dbReference type="RefSeq" id="WP_097135883.1">
    <property type="nucleotide sequence ID" value="NZ_OBQD01000001.1"/>
</dbReference>